<dbReference type="PANTHER" id="PTHR19212:SF0">
    <property type="entry name" value="LD07988P"/>
    <property type="match status" value="1"/>
</dbReference>
<comment type="similarity">
    <text evidence="1">Belongs to the LRRFIP family.</text>
</comment>
<dbReference type="PANTHER" id="PTHR19212">
    <property type="entry name" value="LEUCINE RICH REPEAT IN FLII INTERACTING PROTEIN"/>
    <property type="match status" value="1"/>
</dbReference>
<gene>
    <name evidence="7" type="primary">LOC108280293</name>
</gene>
<proteinExistence type="inferred from homology"/>
<evidence type="ECO:0000256" key="5">
    <source>
        <dbReference type="SAM" id="Phobius"/>
    </source>
</evidence>
<dbReference type="InterPro" id="IPR019139">
    <property type="entry name" value="LRRFIP1/2"/>
</dbReference>
<dbReference type="GeneID" id="108280293"/>
<evidence type="ECO:0000313" key="7">
    <source>
        <dbReference type="RefSeq" id="XP_017350630.1"/>
    </source>
</evidence>
<dbReference type="KEGG" id="ipu:108280293"/>
<keyword evidence="2 3" id="KW-0175">Coiled coil</keyword>
<keyword evidence="5" id="KW-0812">Transmembrane</keyword>
<keyword evidence="5" id="KW-1133">Transmembrane helix</keyword>
<dbReference type="Proteomes" id="UP000221080">
    <property type="component" value="Chromosome 20"/>
</dbReference>
<organism evidence="6 7">
    <name type="scientific">Ictalurus punctatus</name>
    <name type="common">Channel catfish</name>
    <name type="synonym">Silurus punctatus</name>
    <dbReference type="NCBI Taxonomy" id="7998"/>
    <lineage>
        <taxon>Eukaryota</taxon>
        <taxon>Metazoa</taxon>
        <taxon>Chordata</taxon>
        <taxon>Craniata</taxon>
        <taxon>Vertebrata</taxon>
        <taxon>Euteleostomi</taxon>
        <taxon>Actinopterygii</taxon>
        <taxon>Neopterygii</taxon>
        <taxon>Teleostei</taxon>
        <taxon>Ostariophysi</taxon>
        <taxon>Siluriformes</taxon>
        <taxon>Ictaluridae</taxon>
        <taxon>Ictalurus</taxon>
    </lineage>
</organism>
<reference evidence="7" key="2">
    <citation type="submission" date="2025-08" db="UniProtKB">
        <authorList>
            <consortium name="RefSeq"/>
        </authorList>
    </citation>
    <scope>IDENTIFICATION</scope>
    <source>
        <tissue evidence="7">Blood</tissue>
    </source>
</reference>
<evidence type="ECO:0000256" key="1">
    <source>
        <dbReference type="ARBA" id="ARBA00008275"/>
    </source>
</evidence>
<feature type="compositionally biased region" description="Acidic residues" evidence="4">
    <location>
        <begin position="123"/>
        <end position="135"/>
    </location>
</feature>
<feature type="transmembrane region" description="Helical" evidence="5">
    <location>
        <begin position="48"/>
        <end position="69"/>
    </location>
</feature>
<keyword evidence="5" id="KW-0472">Membrane</keyword>
<dbReference type="AlphaFoldDB" id="A0A2D0T7L4"/>
<feature type="coiled-coil region" evidence="3">
    <location>
        <begin position="315"/>
        <end position="356"/>
    </location>
</feature>
<name>A0A2D0T7L4_ICTPU</name>
<protein>
    <submittedName>
        <fullName evidence="7">Early endosome antigen 1</fullName>
    </submittedName>
</protein>
<evidence type="ECO:0000256" key="4">
    <source>
        <dbReference type="SAM" id="MobiDB-lite"/>
    </source>
</evidence>
<dbReference type="OrthoDB" id="8962335at2759"/>
<dbReference type="Gene3D" id="1.20.5.4090">
    <property type="match status" value="4"/>
</dbReference>
<dbReference type="RefSeq" id="XP_017350630.1">
    <property type="nucleotide sequence ID" value="XM_017495141.3"/>
</dbReference>
<feature type="compositionally biased region" description="Basic and acidic residues" evidence="4">
    <location>
        <begin position="104"/>
        <end position="122"/>
    </location>
</feature>
<feature type="region of interest" description="Disordered" evidence="4">
    <location>
        <begin position="98"/>
        <end position="143"/>
    </location>
</feature>
<reference evidence="6" key="1">
    <citation type="journal article" date="2016" name="Nat. Commun.">
        <title>The channel catfish genome sequence provides insights into the evolution of scale formation in teleosts.</title>
        <authorList>
            <person name="Liu Z."/>
            <person name="Liu S."/>
            <person name="Yao J."/>
            <person name="Bao L."/>
            <person name="Zhang J."/>
            <person name="Li Y."/>
            <person name="Jiang C."/>
            <person name="Sun L."/>
            <person name="Wang R."/>
            <person name="Zhang Y."/>
            <person name="Zhou T."/>
            <person name="Zeng Q."/>
            <person name="Fu Q."/>
            <person name="Gao S."/>
            <person name="Li N."/>
            <person name="Koren S."/>
            <person name="Jiang Y."/>
            <person name="Zimin A."/>
            <person name="Xu P."/>
            <person name="Phillippy A.M."/>
            <person name="Geng X."/>
            <person name="Song L."/>
            <person name="Sun F."/>
            <person name="Li C."/>
            <person name="Wang X."/>
            <person name="Chen A."/>
            <person name="Jin Y."/>
            <person name="Yuan Z."/>
            <person name="Yang Y."/>
            <person name="Tan S."/>
            <person name="Peatman E."/>
            <person name="Lu J."/>
            <person name="Qin Z."/>
            <person name="Dunham R."/>
            <person name="Li Z."/>
            <person name="Sonstegard T."/>
            <person name="Feng J."/>
            <person name="Danzmann R.G."/>
            <person name="Schroeder S."/>
            <person name="Scheffler B."/>
            <person name="Duke M.V."/>
            <person name="Ballard L."/>
            <person name="Kucuktas H."/>
            <person name="Kaltenboeck L."/>
            <person name="Liu H."/>
            <person name="Armbruster J."/>
            <person name="Xie Y."/>
            <person name="Kirby M.L."/>
            <person name="Tian Y."/>
            <person name="Flanagan M.E."/>
            <person name="Mu W."/>
            <person name="Waldbieser G.C."/>
        </authorList>
    </citation>
    <scope>NUCLEOTIDE SEQUENCE [LARGE SCALE GENOMIC DNA]</scope>
    <source>
        <strain evidence="6">SDA103</strain>
    </source>
</reference>
<evidence type="ECO:0000256" key="3">
    <source>
        <dbReference type="SAM" id="Coils"/>
    </source>
</evidence>
<evidence type="ECO:0000256" key="2">
    <source>
        <dbReference type="ARBA" id="ARBA00023054"/>
    </source>
</evidence>
<sequence length="457" mass="52356">MTSQSVEHASVPKLNSETSVLTELHTNGLCIGRVEVKVMDMMSSFRGLVGFAACAAGAVVVAALGYYYVHKRGHEERRTEAFEGTPVHEDPVQIVSSGFLQSPDGHKDTQMDKANPEGCLEKAEEEEEDEEEDEVSVVQQNSEELHVPNLVEKVTELEKLLSELHRESEIKSKELEQERQAHRVLKEKYTEMEVVGQNEGVLKSCLDEAEERAEIAVESNAQLERENSNLKNQVKTLQGSVEKLAGELHETQQMCEQILKGQQAELTDLECGSRVREELLFKVARESEMKSEELEREQKFYCTLWVNYKNTVSCLDEAEERVKIAVEANAQLEYQNSVLLEQRKTLQDSVERLKEQLCETHGKGARLLKSTLKNENVFLKDRVQTLVESGETLERQLHETQRLYEEMLIERERERTDHRTLLSQYEHIKGSLAEFQKKAENAQDCRTLEKEMFCKSH</sequence>
<accession>A0A2D0T7L4</accession>
<keyword evidence="6" id="KW-1185">Reference proteome</keyword>
<dbReference type="GO" id="GO:0006355">
    <property type="term" value="P:regulation of DNA-templated transcription"/>
    <property type="evidence" value="ECO:0007669"/>
    <property type="project" value="InterPro"/>
</dbReference>
<evidence type="ECO:0000313" key="6">
    <source>
        <dbReference type="Proteomes" id="UP000221080"/>
    </source>
</evidence>